<protein>
    <submittedName>
        <fullName evidence="2">Uncharacterized protein</fullName>
    </submittedName>
</protein>
<keyword evidence="1" id="KW-0472">Membrane</keyword>
<dbReference type="EMBL" id="LT669839">
    <property type="protein sequence ID" value="SHD76433.1"/>
    <property type="molecule type" value="Genomic_DNA"/>
</dbReference>
<evidence type="ECO:0000313" key="3">
    <source>
        <dbReference type="Proteomes" id="UP000245423"/>
    </source>
</evidence>
<sequence>MLIELIVLGWDTESPSEILFIFVLYKLYWGTIIITIIDNLIINFGGI</sequence>
<reference evidence="2 3" key="1">
    <citation type="submission" date="2016-11" db="EMBL/GenBank/DDBJ databases">
        <authorList>
            <person name="Manzoor S."/>
        </authorList>
    </citation>
    <scope>NUCLEOTIDE SEQUENCE [LARGE SCALE GENOMIC DNA]</scope>
    <source>
        <strain evidence="2">Clostridium ultunense strain Esp</strain>
    </source>
</reference>
<feature type="transmembrane region" description="Helical" evidence="1">
    <location>
        <begin position="18"/>
        <end position="42"/>
    </location>
</feature>
<gene>
    <name evidence="2" type="ORF">CUESP1_1058</name>
</gene>
<name>A0A1M4PLU3_9FIRM</name>
<organism evidence="2 3">
    <name type="scientific">[Clostridium] ultunense Esp</name>
    <dbReference type="NCBI Taxonomy" id="1288971"/>
    <lineage>
        <taxon>Bacteria</taxon>
        <taxon>Bacillati</taxon>
        <taxon>Bacillota</taxon>
        <taxon>Tissierellia</taxon>
        <taxon>Tissierellales</taxon>
        <taxon>Tepidimicrobiaceae</taxon>
        <taxon>Schnuerera</taxon>
    </lineage>
</organism>
<evidence type="ECO:0000313" key="2">
    <source>
        <dbReference type="EMBL" id="SHD76433.1"/>
    </source>
</evidence>
<dbReference type="AlphaFoldDB" id="A0A1M4PLU3"/>
<keyword evidence="1" id="KW-0812">Transmembrane</keyword>
<evidence type="ECO:0000256" key="1">
    <source>
        <dbReference type="SAM" id="Phobius"/>
    </source>
</evidence>
<dbReference type="Proteomes" id="UP000245423">
    <property type="component" value="Chromosome 1"/>
</dbReference>
<proteinExistence type="predicted"/>
<accession>A0A1M4PLU3</accession>
<keyword evidence="1" id="KW-1133">Transmembrane helix</keyword>
<keyword evidence="3" id="KW-1185">Reference proteome</keyword>